<evidence type="ECO:0000313" key="4">
    <source>
        <dbReference type="EMBL" id="GGA12341.1"/>
    </source>
</evidence>
<comment type="caution">
    <text evidence="4">The sequence shown here is derived from an EMBL/GenBank/DDBJ whole genome shotgun (WGS) entry which is preliminary data.</text>
</comment>
<evidence type="ECO:0000256" key="1">
    <source>
        <dbReference type="SAM" id="MobiDB-lite"/>
    </source>
</evidence>
<feature type="domain" description="Pyrroloquinoline quinone-dependent pyranose dehydrogenase beta-propeller" evidence="3">
    <location>
        <begin position="161"/>
        <end position="307"/>
    </location>
</feature>
<keyword evidence="2" id="KW-0812">Transmembrane</keyword>
<evidence type="ECO:0000259" key="3">
    <source>
        <dbReference type="Pfam" id="PF22807"/>
    </source>
</evidence>
<reference evidence="5" key="1">
    <citation type="journal article" date="2019" name="Int. J. Syst. Evol. Microbiol.">
        <title>The Global Catalogue of Microorganisms (GCM) 10K type strain sequencing project: providing services to taxonomists for standard genome sequencing and annotation.</title>
        <authorList>
            <consortium name="The Broad Institute Genomics Platform"/>
            <consortium name="The Broad Institute Genome Sequencing Center for Infectious Disease"/>
            <person name="Wu L."/>
            <person name="Ma J."/>
        </authorList>
    </citation>
    <scope>NUCLEOTIDE SEQUENCE [LARGE SCALE GENOMIC DNA]</scope>
    <source>
        <strain evidence="5">CGMCC 1.15297</strain>
    </source>
</reference>
<gene>
    <name evidence="4" type="ORF">GCM10010923_23870</name>
</gene>
<proteinExistence type="predicted"/>
<dbReference type="SUPFAM" id="SSF50952">
    <property type="entry name" value="Soluble quinoprotein glucose dehydrogenase"/>
    <property type="match status" value="1"/>
</dbReference>
<evidence type="ECO:0000313" key="5">
    <source>
        <dbReference type="Proteomes" id="UP000603317"/>
    </source>
</evidence>
<accession>A0ABQ1FGK3</accession>
<evidence type="ECO:0000256" key="2">
    <source>
        <dbReference type="SAM" id="Phobius"/>
    </source>
</evidence>
<dbReference type="PANTHER" id="PTHR33546">
    <property type="entry name" value="LARGE, MULTIFUNCTIONAL SECRETED PROTEIN-RELATED"/>
    <property type="match status" value="1"/>
</dbReference>
<dbReference type="EMBL" id="BMID01000001">
    <property type="protein sequence ID" value="GGA12341.1"/>
    <property type="molecule type" value="Genomic_DNA"/>
</dbReference>
<keyword evidence="2" id="KW-0472">Membrane</keyword>
<dbReference type="InterPro" id="IPR011041">
    <property type="entry name" value="Quinoprot_gluc/sorb_DH_b-prop"/>
</dbReference>
<feature type="transmembrane region" description="Helical" evidence="2">
    <location>
        <begin position="26"/>
        <end position="45"/>
    </location>
</feature>
<name>A0ABQ1FGK3_9SPHN</name>
<dbReference type="Gene3D" id="2.120.10.30">
    <property type="entry name" value="TolB, C-terminal domain"/>
    <property type="match status" value="1"/>
</dbReference>
<feature type="compositionally biased region" description="Polar residues" evidence="1">
    <location>
        <begin position="478"/>
        <end position="495"/>
    </location>
</feature>
<keyword evidence="2" id="KW-1133">Transmembrane helix</keyword>
<feature type="region of interest" description="Disordered" evidence="1">
    <location>
        <begin position="466"/>
        <end position="507"/>
    </location>
</feature>
<feature type="domain" description="Pyrroloquinoline quinone-dependent pyranose dehydrogenase beta-propeller" evidence="3">
    <location>
        <begin position="352"/>
        <end position="459"/>
    </location>
</feature>
<dbReference type="PANTHER" id="PTHR33546:SF1">
    <property type="entry name" value="LARGE, MULTIFUNCTIONAL SECRETED PROTEIN"/>
    <property type="match status" value="1"/>
</dbReference>
<organism evidence="4 5">
    <name type="scientific">Blastomonas marina</name>
    <dbReference type="NCBI Taxonomy" id="1867408"/>
    <lineage>
        <taxon>Bacteria</taxon>
        <taxon>Pseudomonadati</taxon>
        <taxon>Pseudomonadota</taxon>
        <taxon>Alphaproteobacteria</taxon>
        <taxon>Sphingomonadales</taxon>
        <taxon>Sphingomonadaceae</taxon>
        <taxon>Blastomonas</taxon>
    </lineage>
</organism>
<dbReference type="Pfam" id="PF22807">
    <property type="entry name" value="TrAA12"/>
    <property type="match status" value="2"/>
</dbReference>
<dbReference type="InterPro" id="IPR054539">
    <property type="entry name" value="Beta-prop_PDH"/>
</dbReference>
<dbReference type="Proteomes" id="UP000603317">
    <property type="component" value="Unassembled WGS sequence"/>
</dbReference>
<dbReference type="InterPro" id="IPR011042">
    <property type="entry name" value="6-blade_b-propeller_TolB-like"/>
</dbReference>
<protein>
    <submittedName>
        <fullName evidence="4">Sorbosone dehydrogenase</fullName>
    </submittedName>
</protein>
<keyword evidence="5" id="KW-1185">Reference proteome</keyword>
<sequence length="507" mass="54513">MGREVGAVFVAAKGRADYPCPMLKKIGIGLLVILLILVAFGAYLYRGNPADLSTEATEGTDPTIAEPEAERFPTVAIAEPVGWPDDATPEAAEGLTVQRFAVGLDHPRTMIVLPNGDVLVAETSSPPREMGGIEGFIAKLLFSRAGAAVPSANRISLLRDADGDGVAEAKSTLLTEGLDSPSGMAWRDGVLFVANHDELLAFPMPEGATEITEEPTKLMDLPAAGNHWMRNVLLSPDGSKVYVAVGSASNIGENGMEVEEGRATIWEYNLETNRQRMWAGGLRNPNGMDWNPASGEMWTVVNERDMLGGDLVPDYLTNVPVGAQYGWPWLYWGDNVDSRVDAPRPRFLAEYTRKPEYALGAHTAPLGMVFARGGERLGSRYANGAFVARHGSWNRKPPAGYDVVFVPFDERGNPLGKPLEILTGFLTGDGKTYGRPTWVAIDANGGLLVTDDTAGIVWRVISPSAEPSPTVEPLKRATTPTRSLRGSSATFQSDGIRQDAVRAAPKN</sequence>